<name>A0A1I2ATF1_9BACT</name>
<dbReference type="Gene3D" id="2.130.10.10">
    <property type="entry name" value="YVTN repeat-like/Quinoprotein amine dehydrogenase"/>
    <property type="match status" value="2"/>
</dbReference>
<keyword evidence="2" id="KW-1185">Reference proteome</keyword>
<dbReference type="InterPro" id="IPR011044">
    <property type="entry name" value="Quino_amine_DH_bsu"/>
</dbReference>
<accession>A0A1I2ATF1</accession>
<dbReference type="EMBL" id="FOMX01000014">
    <property type="protein sequence ID" value="SFE46160.1"/>
    <property type="molecule type" value="Genomic_DNA"/>
</dbReference>
<dbReference type="STRING" id="54.SAMN02745121_04314"/>
<dbReference type="SUPFAM" id="SSF50969">
    <property type="entry name" value="YVTN repeat-like/Quinoprotein amine dehydrogenase"/>
    <property type="match status" value="1"/>
</dbReference>
<dbReference type="Proteomes" id="UP000199400">
    <property type="component" value="Unassembled WGS sequence"/>
</dbReference>
<dbReference type="RefSeq" id="WP_096331966.1">
    <property type="nucleotide sequence ID" value="NZ_FOMX01000014.1"/>
</dbReference>
<evidence type="ECO:0000313" key="1">
    <source>
        <dbReference type="EMBL" id="SFE46160.1"/>
    </source>
</evidence>
<gene>
    <name evidence="1" type="ORF">SAMN02745121_04314</name>
</gene>
<evidence type="ECO:0000313" key="2">
    <source>
        <dbReference type="Proteomes" id="UP000199400"/>
    </source>
</evidence>
<evidence type="ECO:0008006" key="3">
    <source>
        <dbReference type="Google" id="ProtNLM"/>
    </source>
</evidence>
<dbReference type="InterPro" id="IPR015943">
    <property type="entry name" value="WD40/YVTN_repeat-like_dom_sf"/>
</dbReference>
<proteinExistence type="predicted"/>
<reference evidence="2" key="1">
    <citation type="submission" date="2016-10" db="EMBL/GenBank/DDBJ databases">
        <authorList>
            <person name="Varghese N."/>
            <person name="Submissions S."/>
        </authorList>
    </citation>
    <scope>NUCLEOTIDE SEQUENCE [LARGE SCALE GENOMIC DNA]</scope>
    <source>
        <strain evidence="2">ATCC 25963</strain>
    </source>
</reference>
<protein>
    <recommendedName>
        <fullName evidence="3">WD40 repeat</fullName>
    </recommendedName>
</protein>
<sequence length="586" mass="64325">MSATLAALESALATGAVEAWLAELGDEAVRSQVRRALEVDRKLWTKYPDSLGSCLLARTSGVKALASLHEAWTVELAARGRPWIRPLRPLPVVDGPLAELTSDETLSFAGLHVPRFASDEELVLTARRFHPSVQKPEERRNERLRWFWSEGRAVIEPDPAVEASPTYPRIVTDGWGPAYLIRAEGAPRVALPCPEEGSARGQFSADGARLIVYGSHDEYAGGFVYVVHPETLAVERTLEVDSPVSAVAEGGGRMVVSTFRSGTIGWVDGREHVLPIHGDDVALSPSGTYVATFARDLQIWSLAELLRREARPPKPGFAPCFDPTGSRLLCDRELLDGRTGQRIARLDPELDPYLEGGPPQPSLYFGTRLLICTHGGLQLWDARTGEPLKMKKPLGFPHWYTLAYDREGSRLAALENGENTVALHELPSGRRVGRVTFELAGAAVAMAEDGSMLAVQQGGEVEVRTVHGALVRRCGRATETKGERRWSQPAPEFSRDGRRVAARVDDKWRIWTLASGEERVEDRLGDAADFAWPWPAGWTLEVDRVSVFTHEASGARIALPVNGRWMFNPAEPQIANCDALLVVLQG</sequence>
<dbReference type="AlphaFoldDB" id="A0A1I2ATF1"/>
<organism evidence="1 2">
    <name type="scientific">Nannocystis exedens</name>
    <dbReference type="NCBI Taxonomy" id="54"/>
    <lineage>
        <taxon>Bacteria</taxon>
        <taxon>Pseudomonadati</taxon>
        <taxon>Myxococcota</taxon>
        <taxon>Polyangia</taxon>
        <taxon>Nannocystales</taxon>
        <taxon>Nannocystaceae</taxon>
        <taxon>Nannocystis</taxon>
    </lineage>
</organism>